<evidence type="ECO:0000313" key="16">
    <source>
        <dbReference type="EMBL" id="KAA1194127.1"/>
    </source>
</evidence>
<feature type="domain" description="TonB-dependent receptor plug" evidence="15">
    <location>
        <begin position="79"/>
        <end position="191"/>
    </location>
</feature>
<evidence type="ECO:0000256" key="10">
    <source>
        <dbReference type="ARBA" id="ARBA00023237"/>
    </source>
</evidence>
<evidence type="ECO:0000259" key="14">
    <source>
        <dbReference type="Pfam" id="PF00593"/>
    </source>
</evidence>
<dbReference type="GO" id="GO:0006826">
    <property type="term" value="P:iron ion transport"/>
    <property type="evidence" value="ECO:0007669"/>
    <property type="project" value="UniProtKB-KW"/>
</dbReference>
<dbReference type="PANTHER" id="PTHR32552">
    <property type="entry name" value="FERRICHROME IRON RECEPTOR-RELATED"/>
    <property type="match status" value="1"/>
</dbReference>
<keyword evidence="5 11" id="KW-0812">Transmembrane</keyword>
<keyword evidence="2 11" id="KW-0813">Transport</keyword>
<evidence type="ECO:0000256" key="7">
    <source>
        <dbReference type="ARBA" id="ARBA00023065"/>
    </source>
</evidence>
<keyword evidence="7" id="KW-0406">Ion transport</keyword>
<evidence type="ECO:0000313" key="17">
    <source>
        <dbReference type="Proteomes" id="UP000323708"/>
    </source>
</evidence>
<keyword evidence="16" id="KW-0675">Receptor</keyword>
<gene>
    <name evidence="16" type="ORF">F0M18_01420</name>
</gene>
<evidence type="ECO:0000256" key="2">
    <source>
        <dbReference type="ARBA" id="ARBA00022448"/>
    </source>
</evidence>
<keyword evidence="17" id="KW-1185">Reference proteome</keyword>
<dbReference type="PROSITE" id="PS52016">
    <property type="entry name" value="TONB_DEPENDENT_REC_3"/>
    <property type="match status" value="1"/>
</dbReference>
<evidence type="ECO:0000256" key="8">
    <source>
        <dbReference type="ARBA" id="ARBA00023077"/>
    </source>
</evidence>
<organism evidence="16 17">
    <name type="scientific">Pseudohalioglobus sediminis</name>
    <dbReference type="NCBI Taxonomy" id="2606449"/>
    <lineage>
        <taxon>Bacteria</taxon>
        <taxon>Pseudomonadati</taxon>
        <taxon>Pseudomonadota</taxon>
        <taxon>Gammaproteobacteria</taxon>
        <taxon>Cellvibrionales</taxon>
        <taxon>Halieaceae</taxon>
        <taxon>Pseudohalioglobus</taxon>
    </lineage>
</organism>
<dbReference type="AlphaFoldDB" id="A0A5B0X6I4"/>
<keyword evidence="10 11" id="KW-0998">Cell outer membrane</keyword>
<dbReference type="Pfam" id="PF07715">
    <property type="entry name" value="Plug"/>
    <property type="match status" value="1"/>
</dbReference>
<dbReference type="CDD" id="cd01347">
    <property type="entry name" value="ligand_gated_channel"/>
    <property type="match status" value="1"/>
</dbReference>
<proteinExistence type="inferred from homology"/>
<dbReference type="Pfam" id="PF00593">
    <property type="entry name" value="TonB_dep_Rec_b-barrel"/>
    <property type="match status" value="1"/>
</dbReference>
<dbReference type="InterPro" id="IPR036942">
    <property type="entry name" value="Beta-barrel_TonB_sf"/>
</dbReference>
<reference evidence="16 17" key="1">
    <citation type="submission" date="2019-09" db="EMBL/GenBank/DDBJ databases">
        <authorList>
            <person name="Chen X.-Y."/>
        </authorList>
    </citation>
    <scope>NUCLEOTIDE SEQUENCE [LARGE SCALE GENOMIC DNA]</scope>
    <source>
        <strain evidence="16 17">NY5</strain>
    </source>
</reference>
<keyword evidence="3 11" id="KW-1134">Transmembrane beta strand</keyword>
<dbReference type="GO" id="GO:0009279">
    <property type="term" value="C:cell outer membrane"/>
    <property type="evidence" value="ECO:0007669"/>
    <property type="project" value="UniProtKB-SubCell"/>
</dbReference>
<comment type="caution">
    <text evidence="16">The sequence shown here is derived from an EMBL/GenBank/DDBJ whole genome shotgun (WGS) entry which is preliminary data.</text>
</comment>
<dbReference type="Gene3D" id="2.40.170.20">
    <property type="entry name" value="TonB-dependent receptor, beta-barrel domain"/>
    <property type="match status" value="1"/>
</dbReference>
<evidence type="ECO:0000256" key="9">
    <source>
        <dbReference type="ARBA" id="ARBA00023136"/>
    </source>
</evidence>
<feature type="region of interest" description="Disordered" evidence="13">
    <location>
        <begin position="1"/>
        <end position="22"/>
    </location>
</feature>
<keyword evidence="9 11" id="KW-0472">Membrane</keyword>
<dbReference type="InterPro" id="IPR000531">
    <property type="entry name" value="Beta-barrel_TonB"/>
</dbReference>
<dbReference type="InterPro" id="IPR012910">
    <property type="entry name" value="Plug_dom"/>
</dbReference>
<evidence type="ECO:0000256" key="13">
    <source>
        <dbReference type="SAM" id="MobiDB-lite"/>
    </source>
</evidence>
<dbReference type="SUPFAM" id="SSF56935">
    <property type="entry name" value="Porins"/>
    <property type="match status" value="1"/>
</dbReference>
<evidence type="ECO:0000256" key="3">
    <source>
        <dbReference type="ARBA" id="ARBA00022452"/>
    </source>
</evidence>
<sequence length="774" mass="83205">MTTMKQNTLPNTSANQSGENAMQRTIGKFKPTAQCLMVSGLLAAHAVLLANNQAHAQTGADAPMLEEVVVTASKREQALSDVPNSVSAFTGEFLDDIGAFSLQDYATSLPGVQYANQGTPGQSTLTMRGIATGSEPTPTVAVYLDEAALSSNSAYSGGGGLAADLATIDLDRVEVLRGPQGTLYGASALGGLFKYVTRKPTTDGIEGRVEAEYSDVSEGSDGYGVNGVINLPLGDSVALRASGYIKELPGWVDNVGTGEDDSNEGEQSGGRLALAWDATDALRLTLTGIQQTIDMDGRTQVDFNPNSGKPVYGDYVTSTRTAEPFEQDFQLLTGVIEWDLGFASLLSATSYQDLDSERITDEFAQYAPTLAVLPLPDDGTARFRVDIATEKFDQEIRLASNGDGRLNWLGGFYYTKQESDTIQQLDFWSDDLGGAVDFLPVLADINLDLEYEEYAVFGELYWSLTDALELSAGLRWSQNEQDYKQDALGLAINPVDPTTPIAAPGDSDEDVTTWMVSAKWDATDNAMFYARVATGYRAGGPNPVLATTGDLGNFDSDETTNFEIGYRGAWLENSLQTNATLFYIDWDDIQITQIIGGAGVRANGGGATSEGLELEVMWLPVAGLTLGLNTTYTDAQLTEDTPSLVIGGLDGDALPLTPEWATNAFAEYRFGLGDSMEGFATINYRYVDDRDTRFDSALTPFGDNYVLESYGLLDLRAGLVVNAVQFTLWGRNITDEEAEMNSAVYGSPFSTEADLARVVIGQPRTVGLTVSYDF</sequence>
<keyword evidence="8 12" id="KW-0798">TonB box</keyword>
<evidence type="ECO:0000256" key="5">
    <source>
        <dbReference type="ARBA" id="ARBA00022692"/>
    </source>
</evidence>
<keyword evidence="6" id="KW-0408">Iron</keyword>
<dbReference type="Proteomes" id="UP000323708">
    <property type="component" value="Unassembled WGS sequence"/>
</dbReference>
<evidence type="ECO:0000256" key="12">
    <source>
        <dbReference type="RuleBase" id="RU003357"/>
    </source>
</evidence>
<evidence type="ECO:0000256" key="4">
    <source>
        <dbReference type="ARBA" id="ARBA00022496"/>
    </source>
</evidence>
<keyword evidence="4" id="KW-0410">Iron transport</keyword>
<protein>
    <submittedName>
        <fullName evidence="16">TonB-dependent receptor</fullName>
    </submittedName>
</protein>
<dbReference type="EMBL" id="VTUX01000001">
    <property type="protein sequence ID" value="KAA1194127.1"/>
    <property type="molecule type" value="Genomic_DNA"/>
</dbReference>
<dbReference type="PANTHER" id="PTHR32552:SF81">
    <property type="entry name" value="TONB-DEPENDENT OUTER MEMBRANE RECEPTOR"/>
    <property type="match status" value="1"/>
</dbReference>
<evidence type="ECO:0000256" key="11">
    <source>
        <dbReference type="PROSITE-ProRule" id="PRU01360"/>
    </source>
</evidence>
<name>A0A5B0X6I4_9GAMM</name>
<evidence type="ECO:0000256" key="1">
    <source>
        <dbReference type="ARBA" id="ARBA00004571"/>
    </source>
</evidence>
<feature type="domain" description="TonB-dependent receptor-like beta-barrel" evidence="14">
    <location>
        <begin position="298"/>
        <end position="733"/>
    </location>
</feature>
<accession>A0A5B0X6I4</accession>
<evidence type="ECO:0000256" key="6">
    <source>
        <dbReference type="ARBA" id="ARBA00023004"/>
    </source>
</evidence>
<comment type="similarity">
    <text evidence="11 12">Belongs to the TonB-dependent receptor family.</text>
</comment>
<dbReference type="InterPro" id="IPR039426">
    <property type="entry name" value="TonB-dep_rcpt-like"/>
</dbReference>
<comment type="subcellular location">
    <subcellularLocation>
        <location evidence="1 11">Cell outer membrane</location>
        <topology evidence="1 11">Multi-pass membrane protein</topology>
    </subcellularLocation>
</comment>
<evidence type="ECO:0000259" key="15">
    <source>
        <dbReference type="Pfam" id="PF07715"/>
    </source>
</evidence>